<dbReference type="EMBL" id="BKCJ010005606">
    <property type="protein sequence ID" value="GEU67652.1"/>
    <property type="molecule type" value="Genomic_DNA"/>
</dbReference>
<organism evidence="2">
    <name type="scientific">Tanacetum cinerariifolium</name>
    <name type="common">Dalmatian daisy</name>
    <name type="synonym">Chrysanthemum cinerariifolium</name>
    <dbReference type="NCBI Taxonomy" id="118510"/>
    <lineage>
        <taxon>Eukaryota</taxon>
        <taxon>Viridiplantae</taxon>
        <taxon>Streptophyta</taxon>
        <taxon>Embryophyta</taxon>
        <taxon>Tracheophyta</taxon>
        <taxon>Spermatophyta</taxon>
        <taxon>Magnoliopsida</taxon>
        <taxon>eudicotyledons</taxon>
        <taxon>Gunneridae</taxon>
        <taxon>Pentapetalae</taxon>
        <taxon>asterids</taxon>
        <taxon>campanulids</taxon>
        <taxon>Asterales</taxon>
        <taxon>Asteraceae</taxon>
        <taxon>Asteroideae</taxon>
        <taxon>Anthemideae</taxon>
        <taxon>Anthemidinae</taxon>
        <taxon>Tanacetum</taxon>
    </lineage>
</organism>
<gene>
    <name evidence="2" type="ORF">Tci_039630</name>
</gene>
<accession>A0A6L2M4T7</accession>
<evidence type="ECO:0000313" key="2">
    <source>
        <dbReference type="EMBL" id="GEU67652.1"/>
    </source>
</evidence>
<proteinExistence type="predicted"/>
<name>A0A6L2M4T7_TANCI</name>
<feature type="coiled-coil region" evidence="1">
    <location>
        <begin position="121"/>
        <end position="150"/>
    </location>
</feature>
<dbReference type="AlphaFoldDB" id="A0A6L2M4T7"/>
<protein>
    <submittedName>
        <fullName evidence="2">Uncharacterized protein</fullName>
    </submittedName>
</protein>
<keyword evidence="1" id="KW-0175">Coiled coil</keyword>
<evidence type="ECO:0000256" key="1">
    <source>
        <dbReference type="SAM" id="Coils"/>
    </source>
</evidence>
<comment type="caution">
    <text evidence="2">The sequence shown here is derived from an EMBL/GenBank/DDBJ whole genome shotgun (WGS) entry which is preliminary data.</text>
</comment>
<reference evidence="2" key="1">
    <citation type="journal article" date="2019" name="Sci. Rep.">
        <title>Draft genome of Tanacetum cinerariifolium, the natural source of mosquito coil.</title>
        <authorList>
            <person name="Yamashiro T."/>
            <person name="Shiraishi A."/>
            <person name="Satake H."/>
            <person name="Nakayama K."/>
        </authorList>
    </citation>
    <scope>NUCLEOTIDE SEQUENCE</scope>
</reference>
<sequence length="154" mass="17772">MYLIPLSWRIMYQRTFLSTLAPIEAYIPEVASAPTPPLPPSFLSPQLRFSRLTRRLERGYCLLLPGPTMARSVDCNFVDTMGTRFRDIERWMMTALEMANMRASYQVDVRSRESSEFYLRHRDAQKDRAAVRAEIEALEAEARIDTLEDTSSSS</sequence>